<accession>A0ABU5C624</accession>
<dbReference type="Pfam" id="PF05133">
    <property type="entry name" value="SPP1_portal"/>
    <property type="match status" value="1"/>
</dbReference>
<evidence type="ECO:0000313" key="1">
    <source>
        <dbReference type="EMBL" id="MDY0394778.1"/>
    </source>
</evidence>
<organism evidence="1 2">
    <name type="scientific">Tigheibacillus halophilus</name>
    <dbReference type="NCBI Taxonomy" id="361280"/>
    <lineage>
        <taxon>Bacteria</taxon>
        <taxon>Bacillati</taxon>
        <taxon>Bacillota</taxon>
        <taxon>Bacilli</taxon>
        <taxon>Bacillales</taxon>
        <taxon>Bacillaceae</taxon>
        <taxon>Tigheibacillus</taxon>
    </lineage>
</organism>
<sequence>MAQVNEFETAHYNYESNTKQRFSDEANTHYTYSSSDNLVNNLDDLSEMIQHHRQHQRPRLQELQEYYKGNNSTILRNKRRKEDHLADHRATHNFAKYVSQFIQGYMVGVPLKTTYTKGDAINEKIRDMNRENDADEHNSDLVLDQSIYGRAYELLYRNKQDDTRFTILNVLETFVIYDDTVEMNPIVGVRYIGNRFQDDVTVYVYTDNEIVTYKMDDAFNLTEDDRKPHYFKGVPIIEYDNNSFRQGDFENAMNLIDLYDAAQSDTANYMSDLNDAMLKIKGSLDLDVEEAKKMKEANIIMLQSEQSTDGRFSDVDADYIYKKYDVQGTEAYKDRVFNNILLFTSIPNLLDDKKRI</sequence>
<reference evidence="1 2" key="1">
    <citation type="submission" date="2023-10" db="EMBL/GenBank/DDBJ databases">
        <title>Virgibacillus halophilus 5B73C genome.</title>
        <authorList>
            <person name="Miliotis G."/>
            <person name="Sengupta P."/>
            <person name="Hameed A."/>
            <person name="Chuvochina M."/>
            <person name="Mcdonagh F."/>
            <person name="Simpson A.C."/>
            <person name="Singh N.K."/>
            <person name="Rekha P.D."/>
            <person name="Raman K."/>
            <person name="Hugenholtz P."/>
            <person name="Venkateswaran K."/>
        </authorList>
    </citation>
    <scope>NUCLEOTIDE SEQUENCE [LARGE SCALE GENOMIC DNA]</scope>
    <source>
        <strain evidence="1 2">5B73C</strain>
    </source>
</reference>
<protein>
    <submittedName>
        <fullName evidence="1">Phage portal protein</fullName>
    </submittedName>
</protein>
<keyword evidence="2" id="KW-1185">Reference proteome</keyword>
<gene>
    <name evidence="1" type="ORF">RWE15_10330</name>
</gene>
<dbReference type="Proteomes" id="UP001281447">
    <property type="component" value="Unassembled WGS sequence"/>
</dbReference>
<name>A0ABU5C624_9BACI</name>
<dbReference type="EMBL" id="JAWDIP010000003">
    <property type="protein sequence ID" value="MDY0394778.1"/>
    <property type="molecule type" value="Genomic_DNA"/>
</dbReference>
<evidence type="ECO:0000313" key="2">
    <source>
        <dbReference type="Proteomes" id="UP001281447"/>
    </source>
</evidence>
<proteinExistence type="predicted"/>
<dbReference type="InterPro" id="IPR021145">
    <property type="entry name" value="Portal_protein_SPP1_Gp6-like"/>
</dbReference>
<dbReference type="NCBIfam" id="TIGR01538">
    <property type="entry name" value="portal_SPP1"/>
    <property type="match status" value="1"/>
</dbReference>
<comment type="caution">
    <text evidence="1">The sequence shown here is derived from an EMBL/GenBank/DDBJ whole genome shotgun (WGS) entry which is preliminary data.</text>
</comment>
<dbReference type="InterPro" id="IPR006428">
    <property type="entry name" value="Portal_SPP1-type"/>
</dbReference>